<evidence type="ECO:0000313" key="3">
    <source>
        <dbReference type="Proteomes" id="UP000542210"/>
    </source>
</evidence>
<comment type="caution">
    <text evidence="2">The sequence shown here is derived from an EMBL/GenBank/DDBJ whole genome shotgun (WGS) entry which is preliminary data.</text>
</comment>
<feature type="transmembrane region" description="Helical" evidence="1">
    <location>
        <begin position="57"/>
        <end position="75"/>
    </location>
</feature>
<protein>
    <submittedName>
        <fullName evidence="2">Uncharacterized protein</fullName>
    </submittedName>
</protein>
<gene>
    <name evidence="2" type="ORF">BJ982_007640</name>
</gene>
<organism evidence="2 3">
    <name type="scientific">Sphaerisporangium siamense</name>
    <dbReference type="NCBI Taxonomy" id="795645"/>
    <lineage>
        <taxon>Bacteria</taxon>
        <taxon>Bacillati</taxon>
        <taxon>Actinomycetota</taxon>
        <taxon>Actinomycetes</taxon>
        <taxon>Streptosporangiales</taxon>
        <taxon>Streptosporangiaceae</taxon>
        <taxon>Sphaerisporangium</taxon>
    </lineage>
</organism>
<dbReference type="Proteomes" id="UP000542210">
    <property type="component" value="Unassembled WGS sequence"/>
</dbReference>
<accession>A0A7W7DGA5</accession>
<dbReference type="RefSeq" id="WP_184888195.1">
    <property type="nucleotide sequence ID" value="NZ_BOOV01000047.1"/>
</dbReference>
<dbReference type="AlphaFoldDB" id="A0A7W7DGA5"/>
<dbReference type="EMBL" id="JACHND010000001">
    <property type="protein sequence ID" value="MBB4706096.1"/>
    <property type="molecule type" value="Genomic_DNA"/>
</dbReference>
<keyword evidence="3" id="KW-1185">Reference proteome</keyword>
<reference evidence="2 3" key="1">
    <citation type="submission" date="2020-08" db="EMBL/GenBank/DDBJ databases">
        <title>Sequencing the genomes of 1000 actinobacteria strains.</title>
        <authorList>
            <person name="Klenk H.-P."/>
        </authorList>
    </citation>
    <scope>NUCLEOTIDE SEQUENCE [LARGE SCALE GENOMIC DNA]</scope>
    <source>
        <strain evidence="2 3">DSM 45784</strain>
    </source>
</reference>
<keyword evidence="1" id="KW-0472">Membrane</keyword>
<name>A0A7W7DGA5_9ACTN</name>
<proteinExistence type="predicted"/>
<evidence type="ECO:0000256" key="1">
    <source>
        <dbReference type="SAM" id="Phobius"/>
    </source>
</evidence>
<evidence type="ECO:0000313" key="2">
    <source>
        <dbReference type="EMBL" id="MBB4706096.1"/>
    </source>
</evidence>
<keyword evidence="1" id="KW-1133">Transmembrane helix</keyword>
<sequence>MIAVVSLAAGALSTWILAATGTDGYFFRSLLYPWMFAAVLITGVVLGVFVPVKTAVAALVPFVAPQPVLAVWQGVSPRTADTPGLWAVGFVASSVLLVFAVGCVAIGVCVRLMFRR</sequence>
<feature type="transmembrane region" description="Helical" evidence="1">
    <location>
        <begin position="87"/>
        <end position="114"/>
    </location>
</feature>
<feature type="transmembrane region" description="Helical" evidence="1">
    <location>
        <begin position="34"/>
        <end position="50"/>
    </location>
</feature>
<keyword evidence="1" id="KW-0812">Transmembrane</keyword>